<reference evidence="1 2" key="1">
    <citation type="submission" date="2019-01" db="EMBL/GenBank/DDBJ databases">
        <title>Complete Genome Sequence and Annotation of the Paracoccus pantotrophus type strain DSM 2944.</title>
        <authorList>
            <person name="Bockwoldt J.A."/>
            <person name="Zimmermann M."/>
            <person name="Tiso T."/>
            <person name="Blank L.M."/>
        </authorList>
    </citation>
    <scope>NUCLEOTIDE SEQUENCE [LARGE SCALE GENOMIC DNA]</scope>
    <source>
        <strain evidence="1 2">DSM 2944</strain>
    </source>
</reference>
<proteinExistence type="predicted"/>
<dbReference type="RefSeq" id="WP_147428773.1">
    <property type="nucleotide sequence ID" value="NZ_CP044423.1"/>
</dbReference>
<accession>A0AAE6NSN6</accession>
<name>A0AAE6NSN6_PARPN</name>
<organism evidence="1 2">
    <name type="scientific">Paracoccus pantotrophus</name>
    <name type="common">Thiosphaera pantotropha</name>
    <dbReference type="NCBI Taxonomy" id="82367"/>
    <lineage>
        <taxon>Bacteria</taxon>
        <taxon>Pseudomonadati</taxon>
        <taxon>Pseudomonadota</taxon>
        <taxon>Alphaproteobacteria</taxon>
        <taxon>Rhodobacterales</taxon>
        <taxon>Paracoccaceae</taxon>
        <taxon>Paracoccus</taxon>
    </lineage>
</organism>
<dbReference type="EMBL" id="CP044423">
    <property type="protein sequence ID" value="QFG35694.1"/>
    <property type="molecule type" value="Genomic_DNA"/>
</dbReference>
<sequence length="72" mass="7423">MMDNLPPAAVERRAAAESRELISFMPGRNGEGLPTGRAAQRKTAEGLALARLGGAGKAPCPAARKPRRGIAG</sequence>
<dbReference type="GeneID" id="51370094"/>
<protein>
    <submittedName>
        <fullName evidence="1">Uncharacterized protein</fullName>
    </submittedName>
</protein>
<dbReference type="Proteomes" id="UP000326453">
    <property type="component" value="Chromosome 2"/>
</dbReference>
<dbReference type="KEGG" id="ppan:ESD82_05925"/>
<dbReference type="AlphaFoldDB" id="A0AAE6NSN6"/>
<gene>
    <name evidence="1" type="ORF">ESD82_05925</name>
</gene>
<evidence type="ECO:0000313" key="1">
    <source>
        <dbReference type="EMBL" id="QFG35694.1"/>
    </source>
</evidence>
<evidence type="ECO:0000313" key="2">
    <source>
        <dbReference type="Proteomes" id="UP000326453"/>
    </source>
</evidence>